<dbReference type="EMBL" id="JAAXYH010000008">
    <property type="protein sequence ID" value="NMH65936.1"/>
    <property type="molecule type" value="Genomic_DNA"/>
</dbReference>
<reference evidence="2" key="1">
    <citation type="submission" date="2020-04" db="EMBL/GenBank/DDBJ databases">
        <title>Description of Shewanella salipaludis sp. nov., isolated from a salt marsh.</title>
        <authorList>
            <person name="Park S."/>
            <person name="Yoon J.-H."/>
        </authorList>
    </citation>
    <scope>NUCLEOTIDE SEQUENCE</scope>
    <source>
        <strain evidence="2">SHSM-M6</strain>
    </source>
</reference>
<keyword evidence="3" id="KW-1185">Reference proteome</keyword>
<dbReference type="SUPFAM" id="SSF56300">
    <property type="entry name" value="Metallo-dependent phosphatases"/>
    <property type="match status" value="1"/>
</dbReference>
<dbReference type="InterPro" id="IPR004843">
    <property type="entry name" value="Calcineurin-like_PHP"/>
</dbReference>
<accession>A0A972FUD3</accession>
<dbReference type="Pfam" id="PF00149">
    <property type="entry name" value="Metallophos"/>
    <property type="match status" value="1"/>
</dbReference>
<dbReference type="RefSeq" id="WP_169564662.1">
    <property type="nucleotide sequence ID" value="NZ_JAAXYH010000008.1"/>
</dbReference>
<proteinExistence type="predicted"/>
<name>A0A972FUD3_9GAMM</name>
<comment type="caution">
    <text evidence="2">The sequence shown here is derived from an EMBL/GenBank/DDBJ whole genome shotgun (WGS) entry which is preliminary data.</text>
</comment>
<gene>
    <name evidence="2" type="ORF">HC757_12275</name>
</gene>
<evidence type="ECO:0000313" key="3">
    <source>
        <dbReference type="Proteomes" id="UP000737113"/>
    </source>
</evidence>
<dbReference type="AlphaFoldDB" id="A0A972FUD3"/>
<protein>
    <submittedName>
        <fullName evidence="2">Metallophosphoesterase</fullName>
    </submittedName>
</protein>
<feature type="domain" description="Calcineurin-like phosphoesterase" evidence="1">
    <location>
        <begin position="1"/>
        <end position="168"/>
    </location>
</feature>
<organism evidence="2 3">
    <name type="scientific">Shewanella salipaludis</name>
    <dbReference type="NCBI Taxonomy" id="2723052"/>
    <lineage>
        <taxon>Bacteria</taxon>
        <taxon>Pseudomonadati</taxon>
        <taxon>Pseudomonadota</taxon>
        <taxon>Gammaproteobacteria</taxon>
        <taxon>Alteromonadales</taxon>
        <taxon>Shewanellaceae</taxon>
        <taxon>Shewanella</taxon>
    </lineage>
</organism>
<evidence type="ECO:0000313" key="2">
    <source>
        <dbReference type="EMBL" id="NMH65936.1"/>
    </source>
</evidence>
<dbReference type="Gene3D" id="3.60.21.10">
    <property type="match status" value="1"/>
</dbReference>
<dbReference type="InterPro" id="IPR029052">
    <property type="entry name" value="Metallo-depent_PP-like"/>
</dbReference>
<evidence type="ECO:0000259" key="1">
    <source>
        <dbReference type="Pfam" id="PF00149"/>
    </source>
</evidence>
<dbReference type="Proteomes" id="UP000737113">
    <property type="component" value="Unassembled WGS sequence"/>
</dbReference>
<sequence length="199" mass="22003">MKLLHVSDLHFHQAQFDWVMAACEQADLLCITGDFLDDRLEQSVTIQEQIAWIGQWAEKLPVPLLVCSGNHDLVGEPGSVSWLQALPGVYADNAIATFAGISLGCVPYGTSNFEVYARCDVLLHHEPPAGLNVAIQAGQDFGSPDLKLALKHGALAARWILCGHVHRPVKKLSKYRQHLISNPGANRRHPMPDHHWITI</sequence>
<dbReference type="GO" id="GO:0016787">
    <property type="term" value="F:hydrolase activity"/>
    <property type="evidence" value="ECO:0007669"/>
    <property type="project" value="InterPro"/>
</dbReference>